<dbReference type="InterPro" id="IPR056924">
    <property type="entry name" value="SH3_Tf2-1"/>
</dbReference>
<sequence>MSKLLPRGDGPFQVVAKVNDNAYKLDLPGEYNVSATFNVSDLTPYDDSADLRTNPFQEGGDDVSTFEPTQKSDPEVLPQGPITRSKAKQFKEALSLTCAKLSYSFDNVCALDSRLYNVLHADISFQFNEATTPSASSNQLPSALLAQLKLNNSEVAETRPTCGRVSHELKDTSAHLKAAQNRAAHWMHTSAPWQPIGVHGSVPWQPLGRAPCSPQQQPP</sequence>
<feature type="domain" description="Tf2-1-like SH3-like" evidence="2">
    <location>
        <begin position="2"/>
        <end position="45"/>
    </location>
</feature>
<comment type="caution">
    <text evidence="3">The sequence shown here is derived from an EMBL/GenBank/DDBJ whole genome shotgun (WGS) entry which is preliminary data.</text>
</comment>
<evidence type="ECO:0000256" key="1">
    <source>
        <dbReference type="SAM" id="MobiDB-lite"/>
    </source>
</evidence>
<dbReference type="Proteomes" id="UP001396334">
    <property type="component" value="Unassembled WGS sequence"/>
</dbReference>
<evidence type="ECO:0000313" key="3">
    <source>
        <dbReference type="EMBL" id="KAK8985764.1"/>
    </source>
</evidence>
<gene>
    <name evidence="3" type="ORF">V6N11_021617</name>
</gene>
<feature type="region of interest" description="Disordered" evidence="1">
    <location>
        <begin position="55"/>
        <end position="81"/>
    </location>
</feature>
<evidence type="ECO:0000259" key="2">
    <source>
        <dbReference type="Pfam" id="PF24626"/>
    </source>
</evidence>
<evidence type="ECO:0000313" key="4">
    <source>
        <dbReference type="Proteomes" id="UP001396334"/>
    </source>
</evidence>
<dbReference type="Pfam" id="PF24626">
    <property type="entry name" value="SH3_Tf2-1"/>
    <property type="match status" value="1"/>
</dbReference>
<name>A0ABR2PBD6_9ROSI</name>
<protein>
    <recommendedName>
        <fullName evidence="2">Tf2-1-like SH3-like domain-containing protein</fullName>
    </recommendedName>
</protein>
<reference evidence="3 4" key="1">
    <citation type="journal article" date="2024" name="G3 (Bethesda)">
        <title>Genome assembly of Hibiscus sabdariffa L. provides insights into metabolisms of medicinal natural products.</title>
        <authorList>
            <person name="Kim T."/>
        </authorList>
    </citation>
    <scope>NUCLEOTIDE SEQUENCE [LARGE SCALE GENOMIC DNA]</scope>
    <source>
        <strain evidence="3">TK-2024</strain>
        <tissue evidence="3">Old leaves</tissue>
    </source>
</reference>
<proteinExistence type="predicted"/>
<organism evidence="3 4">
    <name type="scientific">Hibiscus sabdariffa</name>
    <name type="common">roselle</name>
    <dbReference type="NCBI Taxonomy" id="183260"/>
    <lineage>
        <taxon>Eukaryota</taxon>
        <taxon>Viridiplantae</taxon>
        <taxon>Streptophyta</taxon>
        <taxon>Embryophyta</taxon>
        <taxon>Tracheophyta</taxon>
        <taxon>Spermatophyta</taxon>
        <taxon>Magnoliopsida</taxon>
        <taxon>eudicotyledons</taxon>
        <taxon>Gunneridae</taxon>
        <taxon>Pentapetalae</taxon>
        <taxon>rosids</taxon>
        <taxon>malvids</taxon>
        <taxon>Malvales</taxon>
        <taxon>Malvaceae</taxon>
        <taxon>Malvoideae</taxon>
        <taxon>Hibiscus</taxon>
    </lineage>
</organism>
<dbReference type="EMBL" id="JBBPBN010000068">
    <property type="protein sequence ID" value="KAK8985764.1"/>
    <property type="molecule type" value="Genomic_DNA"/>
</dbReference>
<keyword evidence="4" id="KW-1185">Reference proteome</keyword>
<accession>A0ABR2PBD6</accession>